<dbReference type="Pfam" id="PF24016">
    <property type="entry name" value="DUF7330"/>
    <property type="match status" value="1"/>
</dbReference>
<feature type="non-terminal residue" evidence="4">
    <location>
        <position position="1"/>
    </location>
</feature>
<dbReference type="EMBL" id="KN882092">
    <property type="protein sequence ID" value="KIY44449.1"/>
    <property type="molecule type" value="Genomic_DNA"/>
</dbReference>
<dbReference type="InterPro" id="IPR055754">
    <property type="entry name" value="DUF7330"/>
</dbReference>
<dbReference type="AlphaFoldDB" id="A0A0D7A252"/>
<gene>
    <name evidence="4" type="ORF">FISHEDRAFT_51378</name>
</gene>
<organism evidence="4 5">
    <name type="scientific">Fistulina hepatica ATCC 64428</name>
    <dbReference type="NCBI Taxonomy" id="1128425"/>
    <lineage>
        <taxon>Eukaryota</taxon>
        <taxon>Fungi</taxon>
        <taxon>Dikarya</taxon>
        <taxon>Basidiomycota</taxon>
        <taxon>Agaricomycotina</taxon>
        <taxon>Agaricomycetes</taxon>
        <taxon>Agaricomycetidae</taxon>
        <taxon>Agaricales</taxon>
        <taxon>Fistulinaceae</taxon>
        <taxon>Fistulina</taxon>
    </lineage>
</organism>
<evidence type="ECO:0000259" key="3">
    <source>
        <dbReference type="Pfam" id="PF24016"/>
    </source>
</evidence>
<name>A0A0D7A252_9AGAR</name>
<proteinExistence type="predicted"/>
<evidence type="ECO:0000313" key="5">
    <source>
        <dbReference type="Proteomes" id="UP000054144"/>
    </source>
</evidence>
<evidence type="ECO:0000256" key="1">
    <source>
        <dbReference type="SAM" id="MobiDB-lite"/>
    </source>
</evidence>
<sequence length="519" mass="55973">IMIINAEDQQAKLDLIVAGPTLRFPDRVAGRSSISPLPDYETSQAQHTTGLHPSIPPIAPEDDPADPPRKPFTRRRKFVRAMVYCLAIYVFFSIVLGIPLIIMVRPTFNLCIYAVFTPIATAVPPPWANTVTSSSSPSSRSGILSVDAALMCNSWQKFENSTSGMFYASASHTYPVDGSLSITSNLSDTTQHIPGISGNLTVGINSNTSVQSVVLNVDLQSSGDDLRNRTHICFNDFGANRGLTIYTPPLVLNESLSFDIQLLYPSSYTTDCANFATYLPLFAQTFQALSPGITYDTMSIYGAEANISCDSLWGRSISVDNSLASISGTFNATERLKLDTIGGPITGNVTLTNNVNIQGPTMLFLDTGNDGVNVDLTFNAPTWPSGKTPPPRFRVEARTFNGPMDIRIAFENATSSIPFELHAENNQADSTIHLDPKFSGIIDLQTKLSWVALSDGGLQLPAIDQSLPGSQRNLVVDQATATSIHGWVGTGSRPAQWTPSEGFVGVVSSLSPVYLILDP</sequence>
<keyword evidence="2" id="KW-1133">Transmembrane helix</keyword>
<keyword evidence="2" id="KW-0812">Transmembrane</keyword>
<reference evidence="4 5" key="1">
    <citation type="journal article" date="2015" name="Fungal Genet. Biol.">
        <title>Evolution of novel wood decay mechanisms in Agaricales revealed by the genome sequences of Fistulina hepatica and Cylindrobasidium torrendii.</title>
        <authorList>
            <person name="Floudas D."/>
            <person name="Held B.W."/>
            <person name="Riley R."/>
            <person name="Nagy L.G."/>
            <person name="Koehler G."/>
            <person name="Ransdell A.S."/>
            <person name="Younus H."/>
            <person name="Chow J."/>
            <person name="Chiniquy J."/>
            <person name="Lipzen A."/>
            <person name="Tritt A."/>
            <person name="Sun H."/>
            <person name="Haridas S."/>
            <person name="LaButti K."/>
            <person name="Ohm R.A."/>
            <person name="Kues U."/>
            <person name="Blanchette R.A."/>
            <person name="Grigoriev I.V."/>
            <person name="Minto R.E."/>
            <person name="Hibbett D.S."/>
        </authorList>
    </citation>
    <scope>NUCLEOTIDE SEQUENCE [LARGE SCALE GENOMIC DNA]</scope>
    <source>
        <strain evidence="4 5">ATCC 64428</strain>
    </source>
</reference>
<protein>
    <recommendedName>
        <fullName evidence="3">DUF7330 domain-containing protein</fullName>
    </recommendedName>
</protein>
<dbReference type="Proteomes" id="UP000054144">
    <property type="component" value="Unassembled WGS sequence"/>
</dbReference>
<feature type="domain" description="DUF7330" evidence="3">
    <location>
        <begin position="363"/>
        <end position="456"/>
    </location>
</feature>
<keyword evidence="2" id="KW-0472">Membrane</keyword>
<feature type="transmembrane region" description="Helical" evidence="2">
    <location>
        <begin position="78"/>
        <end position="102"/>
    </location>
</feature>
<keyword evidence="5" id="KW-1185">Reference proteome</keyword>
<feature type="region of interest" description="Disordered" evidence="1">
    <location>
        <begin position="29"/>
        <end position="71"/>
    </location>
</feature>
<feature type="compositionally biased region" description="Polar residues" evidence="1">
    <location>
        <begin position="41"/>
        <end position="51"/>
    </location>
</feature>
<evidence type="ECO:0000313" key="4">
    <source>
        <dbReference type="EMBL" id="KIY44449.1"/>
    </source>
</evidence>
<evidence type="ECO:0000256" key="2">
    <source>
        <dbReference type="SAM" id="Phobius"/>
    </source>
</evidence>
<dbReference type="OrthoDB" id="3233661at2759"/>
<accession>A0A0D7A252</accession>